<reference evidence="2 3" key="1">
    <citation type="submission" date="2018-06" db="EMBL/GenBank/DDBJ databases">
        <authorList>
            <consortium name="Pathogen Informatics"/>
            <person name="Doyle S."/>
        </authorList>
    </citation>
    <scope>NUCLEOTIDE SEQUENCE [LARGE SCALE GENOMIC DNA]</scope>
    <source>
        <strain evidence="2 3">NCTC11190</strain>
    </source>
</reference>
<proteinExistence type="predicted"/>
<evidence type="ECO:0008006" key="4">
    <source>
        <dbReference type="Google" id="ProtNLM"/>
    </source>
</evidence>
<keyword evidence="1" id="KW-0812">Transmembrane</keyword>
<dbReference type="AlphaFoldDB" id="A0A379MMJ1"/>
<dbReference type="RefSeq" id="WP_027291099.1">
    <property type="nucleotide sequence ID" value="NZ_UGVL01000001.1"/>
</dbReference>
<dbReference type="Pfam" id="PF13858">
    <property type="entry name" value="DUF4199"/>
    <property type="match status" value="1"/>
</dbReference>
<gene>
    <name evidence="2" type="ORF">NCTC11190_00021</name>
</gene>
<keyword evidence="1" id="KW-0472">Membrane</keyword>
<sequence>MDEQTRKQKYRGELLTAGMVLGLVMFAVVVLQYLFRDAGGFVVGLLSFANFAAIVAVLIVYGRRAAALCPPDPVLRPNGFTYGRAFGFSILVSLLSGIVYGVGYFLLTEVIDPRYFGRAMERVAELYISSGLMTAEQVQAGMALMHNLFVVIFANMVAMLFQGGFLSLFTAAIVRYRRPHSSFPPLQ</sequence>
<dbReference type="Proteomes" id="UP000255233">
    <property type="component" value="Unassembled WGS sequence"/>
</dbReference>
<dbReference type="STRING" id="880526.GCA_000427365_01416"/>
<feature type="transmembrane region" description="Helical" evidence="1">
    <location>
        <begin position="12"/>
        <end position="35"/>
    </location>
</feature>
<keyword evidence="1" id="KW-1133">Transmembrane helix</keyword>
<protein>
    <recommendedName>
        <fullName evidence="4">DUF4199 domain-containing protein</fullName>
    </recommendedName>
</protein>
<feature type="transmembrane region" description="Helical" evidence="1">
    <location>
        <begin position="41"/>
        <end position="61"/>
    </location>
</feature>
<organism evidence="2 3">
    <name type="scientific">Rikenella microfusus</name>
    <dbReference type="NCBI Taxonomy" id="28139"/>
    <lineage>
        <taxon>Bacteria</taxon>
        <taxon>Pseudomonadati</taxon>
        <taxon>Bacteroidota</taxon>
        <taxon>Bacteroidia</taxon>
        <taxon>Bacteroidales</taxon>
        <taxon>Rikenellaceae</taxon>
        <taxon>Rikenella</taxon>
    </lineage>
</organism>
<name>A0A379MMJ1_9BACT</name>
<dbReference type="EMBL" id="UGVL01000001">
    <property type="protein sequence ID" value="SUE32841.1"/>
    <property type="molecule type" value="Genomic_DNA"/>
</dbReference>
<evidence type="ECO:0000256" key="1">
    <source>
        <dbReference type="SAM" id="Phobius"/>
    </source>
</evidence>
<dbReference type="InterPro" id="IPR025250">
    <property type="entry name" value="DUF4199"/>
</dbReference>
<keyword evidence="3" id="KW-1185">Reference proteome</keyword>
<evidence type="ECO:0000313" key="3">
    <source>
        <dbReference type="Proteomes" id="UP000255233"/>
    </source>
</evidence>
<dbReference type="OrthoDB" id="1117234at2"/>
<feature type="transmembrane region" description="Helical" evidence="1">
    <location>
        <begin position="148"/>
        <end position="174"/>
    </location>
</feature>
<evidence type="ECO:0000313" key="2">
    <source>
        <dbReference type="EMBL" id="SUE32841.1"/>
    </source>
</evidence>
<accession>A0A379MMJ1</accession>
<feature type="transmembrane region" description="Helical" evidence="1">
    <location>
        <begin position="82"/>
        <end position="107"/>
    </location>
</feature>